<keyword evidence="2" id="KW-1185">Reference proteome</keyword>
<accession>A0A1I1UGD4</accession>
<dbReference type="OrthoDB" id="7882987at2"/>
<dbReference type="RefSeq" id="WP_093922357.1">
    <property type="nucleotide sequence ID" value="NZ_FOMW01000002.1"/>
</dbReference>
<gene>
    <name evidence="1" type="ORF">SAMN04488523_102112</name>
</gene>
<dbReference type="STRING" id="74348.SAMN04488523_102112"/>
<proteinExistence type="predicted"/>
<dbReference type="Proteomes" id="UP000198977">
    <property type="component" value="Unassembled WGS sequence"/>
</dbReference>
<evidence type="ECO:0000313" key="2">
    <source>
        <dbReference type="Proteomes" id="UP000198977"/>
    </source>
</evidence>
<organism evidence="1 2">
    <name type="scientific">Sulfitobacter brevis</name>
    <dbReference type="NCBI Taxonomy" id="74348"/>
    <lineage>
        <taxon>Bacteria</taxon>
        <taxon>Pseudomonadati</taxon>
        <taxon>Pseudomonadota</taxon>
        <taxon>Alphaproteobacteria</taxon>
        <taxon>Rhodobacterales</taxon>
        <taxon>Roseobacteraceae</taxon>
        <taxon>Sulfitobacter</taxon>
    </lineage>
</organism>
<reference evidence="2" key="1">
    <citation type="submission" date="2016-10" db="EMBL/GenBank/DDBJ databases">
        <authorList>
            <person name="Varghese N."/>
            <person name="Submissions S."/>
        </authorList>
    </citation>
    <scope>NUCLEOTIDE SEQUENCE [LARGE SCALE GENOMIC DNA]</scope>
    <source>
        <strain evidence="2">DSM 11443</strain>
    </source>
</reference>
<dbReference type="AlphaFoldDB" id="A0A1I1UGD4"/>
<name>A0A1I1UGD4_9RHOB</name>
<dbReference type="EMBL" id="FOMW01000002">
    <property type="protein sequence ID" value="SFD69829.1"/>
    <property type="molecule type" value="Genomic_DNA"/>
</dbReference>
<protein>
    <submittedName>
        <fullName evidence="1">Uncharacterized protein</fullName>
    </submittedName>
</protein>
<sequence length="107" mass="12055">MNAPTPADFAREVAARFGPEPDPANPFFKPAEVAVHRLLIQAVVEVFGPHDPFAQFSKAYEKAYCLAFPAHYSDDKADALEACLDDMRATWQIIEQDVWQIIESMRT</sequence>
<evidence type="ECO:0000313" key="1">
    <source>
        <dbReference type="EMBL" id="SFD69829.1"/>
    </source>
</evidence>